<gene>
    <name evidence="11" type="ORF">HYH03_002559</name>
</gene>
<dbReference type="PROSITE" id="PS00108">
    <property type="entry name" value="PROTEIN_KINASE_ST"/>
    <property type="match status" value="1"/>
</dbReference>
<dbReference type="InterPro" id="IPR000719">
    <property type="entry name" value="Prot_kinase_dom"/>
</dbReference>
<sequence length="1613" mass="164072">MAWDVARGGPPDVDKQGGRRNSQDSSPHDDRETGRSSDPLGVKQGNVREPLLSILRHALFPGATVDFEESERVRAFDSGAGASAPTPPGRLATVSSGVEAPTSPVPTETARQRPRVSIGASTDGSSPGASGSGAATGPSAAVTVVRRGSATGGPGPAAPQSSLSAAWTRATGASASGMQQPALRVAPSVYGAPPDASRRSSAAAGGLGPGPLVMEQSEYAADEAPCVQWVIRPSPPIESAYQLGEVLGRGSFGTVRIATQLASGARVAVKTITKSLLRPADIAALRREVEILHHLSGHPHVSQLLGVFEEPSQLHLCLELYQGGDLFDEIIAIGRHSERASADVMRTVLAAIAYCHEMGVAHRDIKPENFMLTATGAAADDPDADGRMSGYSERTSQNSSRGAVGARLKLIDFGLSIFCNDDTPMTDTVGTSYYVAPEVLSGAYTRAIDVWSAGIILHIMLCGYAPFDGPNDELILRAIMTQELDLKTDPVWQSISPEALAVLRAMLERDPAKRATADQLLAMPWLGRTEAQCTAPSAPLPGVVSERMRRFARMNSFKKEARRVMAGLLRREEVAGLVAQFRALDADGDGRIDIQELKDGLARQELRLRGPGAGPGHMTEEQLQELLERADCNGDGMLDESEFLGAALPDATIRRHSQLAARPPLPAHAHASASASGVDPRGASARSRAGPSRPFSAGANPLAAAFAHFDVDGSGFITQDELRAALSAHHPSGKGPDIAALMARFDRNGDGCVDYDEFVAMMVEDIEASSGSDGEFDHRHRSGRRASVPAGHAPVKGQEERQEGRPKPQAPPVPPRQPSLLPSPRQRQEAAEAAAASASASASGVNRGASGAVSRAGSRMVGGPQPPSGPPQLPPGSARGGHTEPLPLLPAHMAAAGVAAAERPMRSRHSTAPGGGANDGDVSEDERPYDNGAVGAHGEHVPPRSRGSAAWGGDMRLGPGPHRPVRGDSAASVRSRGSTAVVQPYGYSGRGSPLDWCDECEEGAASPASGSRGGNRSRGRAARAHRSGADGSGGGGDTGGDAMAVAGAAASAAVAARLGASAVAAASGIRRGDTAARSGAGAAAAFVSAAAAGAAAQAAALLAPAATASGPSAPQRPQEDESSRRRPAASPTGRQDESRRGGAPGSHGHSRLRPESPARDSEGMACSTSQPLPARVSHTTKPAKPSTSTAGGGAGDGGGGSTRSHPLMLLSDASGSSSPRSPAGAARSPAAAAGSQRSPPPALSLPPQPAADKRSRRHSAAAAAGGLLAAEDYPSDLDSSACSSPNPAAMLEGRAPNASLQLDGRGPIFPVPPAAAVSHGFGSHLPGSGSRDSIASGGVDAASSTAVRPQQSYGRRQPPALQLQQMYGNPSGGAVAGANGDRDRDRESYAGDGGDRKSCPEVQARAAAAALGTWAPPSPPMATARAAGTSDTPGLGLGVLASSASATTSAAAATAAARAREGSRGNRSPAAWSSQPLPQPIQLGLPHAPSAYPAHQHPLSPRVTPPAAAPPASPAAARRQRQRRSLGAVGDDGELLDVSPRGPSVGGAAGMAVGAGVGLTDLNTFVKPSITRSLVIEEPEAAGVLPGAPAEGEAGAAYAAAPRQTGSFWQVPR</sequence>
<feature type="binding site" evidence="7">
    <location>
        <position position="270"/>
    </location>
    <ligand>
        <name>ATP</name>
        <dbReference type="ChEBI" id="CHEBI:30616"/>
    </ligand>
</feature>
<keyword evidence="3 7" id="KW-0547">Nucleotide-binding</keyword>
<keyword evidence="2" id="KW-0808">Transferase</keyword>
<evidence type="ECO:0000256" key="5">
    <source>
        <dbReference type="ARBA" id="ARBA00022837"/>
    </source>
</evidence>
<evidence type="ECO:0000259" key="9">
    <source>
        <dbReference type="PROSITE" id="PS50011"/>
    </source>
</evidence>
<feature type="compositionally biased region" description="Basic residues" evidence="8">
    <location>
        <begin position="1015"/>
        <end position="1026"/>
    </location>
</feature>
<evidence type="ECO:0000256" key="8">
    <source>
        <dbReference type="SAM" id="MobiDB-lite"/>
    </source>
</evidence>
<feature type="region of interest" description="Disordered" evidence="8">
    <location>
        <begin position="770"/>
        <end position="988"/>
    </location>
</feature>
<protein>
    <submittedName>
        <fullName evidence="11">Uncharacterized protein</fullName>
    </submittedName>
</protein>
<evidence type="ECO:0000259" key="10">
    <source>
        <dbReference type="PROSITE" id="PS50222"/>
    </source>
</evidence>
<dbReference type="Proteomes" id="UP000612055">
    <property type="component" value="Unassembled WGS sequence"/>
</dbReference>
<dbReference type="GO" id="GO:0005509">
    <property type="term" value="F:calcium ion binding"/>
    <property type="evidence" value="ECO:0007669"/>
    <property type="project" value="InterPro"/>
</dbReference>
<feature type="compositionally biased region" description="Low complexity" evidence="8">
    <location>
        <begin position="1260"/>
        <end position="1270"/>
    </location>
</feature>
<feature type="domain" description="EF-hand" evidence="10">
    <location>
        <begin position="697"/>
        <end position="732"/>
    </location>
</feature>
<dbReference type="PROSITE" id="PS50222">
    <property type="entry name" value="EF_HAND_2"/>
    <property type="match status" value="4"/>
</dbReference>
<dbReference type="InterPro" id="IPR018247">
    <property type="entry name" value="EF_Hand_1_Ca_BS"/>
</dbReference>
<dbReference type="SMART" id="SM00220">
    <property type="entry name" value="S_TKc"/>
    <property type="match status" value="1"/>
</dbReference>
<dbReference type="InterPro" id="IPR050205">
    <property type="entry name" value="CDPK_Ser/Thr_kinases"/>
</dbReference>
<dbReference type="Gene3D" id="1.10.510.10">
    <property type="entry name" value="Transferase(Phosphotransferase) domain 1"/>
    <property type="match status" value="1"/>
</dbReference>
<comment type="caution">
    <text evidence="11">The sequence shown here is derived from an EMBL/GenBank/DDBJ whole genome shotgun (WGS) entry which is preliminary data.</text>
</comment>
<feature type="region of interest" description="Disordered" evidence="8">
    <location>
        <begin position="1002"/>
        <end position="1036"/>
    </location>
</feature>
<feature type="region of interest" description="Disordered" evidence="8">
    <location>
        <begin position="1107"/>
        <end position="1544"/>
    </location>
</feature>
<feature type="region of interest" description="Disordered" evidence="8">
    <location>
        <begin position="662"/>
        <end position="696"/>
    </location>
</feature>
<dbReference type="PROSITE" id="PS50011">
    <property type="entry name" value="PROTEIN_KINASE_DOM"/>
    <property type="match status" value="1"/>
</dbReference>
<feature type="region of interest" description="Disordered" evidence="8">
    <location>
        <begin position="146"/>
        <end position="165"/>
    </location>
</feature>
<feature type="domain" description="Protein kinase" evidence="9">
    <location>
        <begin position="241"/>
        <end position="526"/>
    </location>
</feature>
<feature type="compositionally biased region" description="Pro residues" evidence="8">
    <location>
        <begin position="1503"/>
        <end position="1513"/>
    </location>
</feature>
<dbReference type="GO" id="GO:0005524">
    <property type="term" value="F:ATP binding"/>
    <property type="evidence" value="ECO:0007669"/>
    <property type="project" value="UniProtKB-UniRule"/>
</dbReference>
<dbReference type="Pfam" id="PF00069">
    <property type="entry name" value="Pkinase"/>
    <property type="match status" value="1"/>
</dbReference>
<dbReference type="SUPFAM" id="SSF47473">
    <property type="entry name" value="EF-hand"/>
    <property type="match status" value="1"/>
</dbReference>
<feature type="compositionally biased region" description="Gly residues" evidence="8">
    <location>
        <begin position="1190"/>
        <end position="1201"/>
    </location>
</feature>
<feature type="domain" description="EF-hand" evidence="10">
    <location>
        <begin position="733"/>
        <end position="768"/>
    </location>
</feature>
<feature type="compositionally biased region" description="Low complexity" evidence="8">
    <location>
        <begin position="119"/>
        <end position="140"/>
    </location>
</feature>
<dbReference type="GO" id="GO:0004674">
    <property type="term" value="F:protein serine/threonine kinase activity"/>
    <property type="evidence" value="ECO:0007669"/>
    <property type="project" value="UniProtKB-KW"/>
</dbReference>
<feature type="compositionally biased region" description="Basic and acidic residues" evidence="8">
    <location>
        <begin position="1152"/>
        <end position="1162"/>
    </location>
</feature>
<feature type="compositionally biased region" description="Basic and acidic residues" evidence="8">
    <location>
        <begin position="797"/>
        <end position="806"/>
    </location>
</feature>
<feature type="compositionally biased region" description="Pro residues" evidence="8">
    <location>
        <begin position="808"/>
        <end position="817"/>
    </location>
</feature>
<feature type="region of interest" description="Disordered" evidence="8">
    <location>
        <begin position="188"/>
        <end position="208"/>
    </location>
</feature>
<feature type="compositionally biased region" description="Pro residues" evidence="8">
    <location>
        <begin position="864"/>
        <end position="874"/>
    </location>
</feature>
<feature type="compositionally biased region" description="Basic and acidic residues" evidence="8">
    <location>
        <begin position="1380"/>
        <end position="1399"/>
    </location>
</feature>
<name>A0A835YAY7_9CHLO</name>
<dbReference type="PROSITE" id="PS00107">
    <property type="entry name" value="PROTEIN_KINASE_ATP"/>
    <property type="match status" value="1"/>
</dbReference>
<dbReference type="FunFam" id="3.30.200.20:FF:000042">
    <property type="entry name" value="Aurora kinase A"/>
    <property type="match status" value="1"/>
</dbReference>
<dbReference type="PROSITE" id="PS00018">
    <property type="entry name" value="EF_HAND_1"/>
    <property type="match status" value="4"/>
</dbReference>
<evidence type="ECO:0000256" key="3">
    <source>
        <dbReference type="ARBA" id="ARBA00022741"/>
    </source>
</evidence>
<feature type="compositionally biased region" description="Low complexity" evidence="8">
    <location>
        <begin position="662"/>
        <end position="676"/>
    </location>
</feature>
<evidence type="ECO:0000256" key="6">
    <source>
        <dbReference type="ARBA" id="ARBA00022840"/>
    </source>
</evidence>
<organism evidence="11 12">
    <name type="scientific">Edaphochlamys debaryana</name>
    <dbReference type="NCBI Taxonomy" id="47281"/>
    <lineage>
        <taxon>Eukaryota</taxon>
        <taxon>Viridiplantae</taxon>
        <taxon>Chlorophyta</taxon>
        <taxon>core chlorophytes</taxon>
        <taxon>Chlorophyceae</taxon>
        <taxon>CS clade</taxon>
        <taxon>Chlamydomonadales</taxon>
        <taxon>Chlamydomonadales incertae sedis</taxon>
        <taxon>Edaphochlamys</taxon>
    </lineage>
</organism>
<dbReference type="InterPro" id="IPR011992">
    <property type="entry name" value="EF-hand-dom_pair"/>
</dbReference>
<dbReference type="Gene3D" id="1.10.238.10">
    <property type="entry name" value="EF-hand"/>
    <property type="match status" value="2"/>
</dbReference>
<dbReference type="OrthoDB" id="40902at2759"/>
<keyword evidence="5" id="KW-0106">Calcium</keyword>
<feature type="compositionally biased region" description="Polar residues" evidence="8">
    <location>
        <begin position="1342"/>
        <end position="1354"/>
    </location>
</feature>
<dbReference type="CDD" id="cd05117">
    <property type="entry name" value="STKc_CAMK"/>
    <property type="match status" value="1"/>
</dbReference>
<dbReference type="PANTHER" id="PTHR24349">
    <property type="entry name" value="SERINE/THREONINE-PROTEIN KINASE"/>
    <property type="match status" value="1"/>
</dbReference>
<feature type="region of interest" description="Disordered" evidence="8">
    <location>
        <begin position="78"/>
        <end position="140"/>
    </location>
</feature>
<feature type="compositionally biased region" description="Basic and acidic residues" evidence="8">
    <location>
        <begin position="26"/>
        <end position="35"/>
    </location>
</feature>
<keyword evidence="1" id="KW-0723">Serine/threonine-protein kinase</keyword>
<evidence type="ECO:0000313" key="12">
    <source>
        <dbReference type="Proteomes" id="UP000612055"/>
    </source>
</evidence>
<feature type="compositionally biased region" description="Low complexity" evidence="8">
    <location>
        <begin position="1211"/>
        <end position="1237"/>
    </location>
</feature>
<dbReference type="SMART" id="SM00054">
    <property type="entry name" value="EFh"/>
    <property type="match status" value="4"/>
</dbReference>
<dbReference type="CDD" id="cd00051">
    <property type="entry name" value="EFh"/>
    <property type="match status" value="2"/>
</dbReference>
<feature type="domain" description="EF-hand" evidence="10">
    <location>
        <begin position="618"/>
        <end position="653"/>
    </location>
</feature>
<feature type="compositionally biased region" description="Low complexity" evidence="8">
    <location>
        <begin position="885"/>
        <end position="901"/>
    </location>
</feature>
<feature type="compositionally biased region" description="Low complexity" evidence="8">
    <location>
        <begin position="1441"/>
        <end position="1457"/>
    </location>
</feature>
<feature type="domain" description="EF-hand" evidence="10">
    <location>
        <begin position="572"/>
        <end position="607"/>
    </location>
</feature>
<dbReference type="Gene3D" id="3.30.200.20">
    <property type="entry name" value="Phosphorylase Kinase, domain 1"/>
    <property type="match status" value="1"/>
</dbReference>
<feature type="compositionally biased region" description="Polar residues" evidence="8">
    <location>
        <begin position="1277"/>
        <end position="1286"/>
    </location>
</feature>
<keyword evidence="4" id="KW-0418">Kinase</keyword>
<feature type="compositionally biased region" description="Pro residues" evidence="8">
    <location>
        <begin position="1238"/>
        <end position="1249"/>
    </location>
</feature>
<feature type="compositionally biased region" description="Low complexity" evidence="8">
    <location>
        <begin position="818"/>
        <end position="854"/>
    </location>
</feature>
<evidence type="ECO:0000256" key="1">
    <source>
        <dbReference type="ARBA" id="ARBA00022527"/>
    </source>
</evidence>
<evidence type="ECO:0000313" key="11">
    <source>
        <dbReference type="EMBL" id="KAG2499620.1"/>
    </source>
</evidence>
<evidence type="ECO:0000256" key="2">
    <source>
        <dbReference type="ARBA" id="ARBA00022679"/>
    </source>
</evidence>
<feature type="compositionally biased region" description="Low complexity" evidence="8">
    <location>
        <begin position="191"/>
        <end position="204"/>
    </location>
</feature>
<dbReference type="InterPro" id="IPR002048">
    <property type="entry name" value="EF_hand_dom"/>
</dbReference>
<dbReference type="InterPro" id="IPR008271">
    <property type="entry name" value="Ser/Thr_kinase_AS"/>
</dbReference>
<dbReference type="InterPro" id="IPR011009">
    <property type="entry name" value="Kinase-like_dom_sf"/>
</dbReference>
<dbReference type="SUPFAM" id="SSF56112">
    <property type="entry name" value="Protein kinase-like (PK-like)"/>
    <property type="match status" value="1"/>
</dbReference>
<feature type="region of interest" description="Disordered" evidence="8">
    <location>
        <begin position="1"/>
        <end position="45"/>
    </location>
</feature>
<keyword evidence="6 7" id="KW-0067">ATP-binding</keyword>
<dbReference type="EMBL" id="JAEHOE010000006">
    <property type="protein sequence ID" value="KAG2499620.1"/>
    <property type="molecule type" value="Genomic_DNA"/>
</dbReference>
<evidence type="ECO:0000256" key="4">
    <source>
        <dbReference type="ARBA" id="ARBA00022777"/>
    </source>
</evidence>
<proteinExistence type="predicted"/>
<evidence type="ECO:0000256" key="7">
    <source>
        <dbReference type="PROSITE-ProRule" id="PRU10141"/>
    </source>
</evidence>
<keyword evidence="12" id="KW-1185">Reference proteome</keyword>
<dbReference type="InterPro" id="IPR017441">
    <property type="entry name" value="Protein_kinase_ATP_BS"/>
</dbReference>
<dbReference type="Pfam" id="PF13499">
    <property type="entry name" value="EF-hand_7"/>
    <property type="match status" value="2"/>
</dbReference>
<accession>A0A835YAY7</accession>
<reference evidence="11" key="1">
    <citation type="journal article" date="2020" name="bioRxiv">
        <title>Comparative genomics of Chlamydomonas.</title>
        <authorList>
            <person name="Craig R.J."/>
            <person name="Hasan A.R."/>
            <person name="Ness R.W."/>
            <person name="Keightley P.D."/>
        </authorList>
    </citation>
    <scope>NUCLEOTIDE SEQUENCE</scope>
    <source>
        <strain evidence="11">CCAP 11/70</strain>
    </source>
</reference>